<comment type="caution">
    <text evidence="2">The sequence shown here is derived from an EMBL/GenBank/DDBJ whole genome shotgun (WGS) entry which is preliminary data.</text>
</comment>
<evidence type="ECO:0000313" key="3">
    <source>
        <dbReference type="Proteomes" id="UP001152622"/>
    </source>
</evidence>
<name>A0A9Q1GBV5_SYNKA</name>
<protein>
    <submittedName>
        <fullName evidence="2">Uncharacterized protein</fullName>
    </submittedName>
</protein>
<gene>
    <name evidence="2" type="ORF">SKAU_G00021130</name>
</gene>
<feature type="region of interest" description="Disordered" evidence="1">
    <location>
        <begin position="1"/>
        <end position="21"/>
    </location>
</feature>
<dbReference type="AlphaFoldDB" id="A0A9Q1GBV5"/>
<sequence>MAIALPNDPPECSAERDTVEQTVTHPSNIPVCHVTLQLVPTFEIRQTLLGTHDWRSILNSLDKERSITSKQRKLLVRLLVSHLLEKHGEIHPQQ</sequence>
<evidence type="ECO:0000313" key="2">
    <source>
        <dbReference type="EMBL" id="KAJ8381335.1"/>
    </source>
</evidence>
<dbReference type="Proteomes" id="UP001152622">
    <property type="component" value="Chromosome 1"/>
</dbReference>
<evidence type="ECO:0000256" key="1">
    <source>
        <dbReference type="SAM" id="MobiDB-lite"/>
    </source>
</evidence>
<proteinExistence type="predicted"/>
<dbReference type="EMBL" id="JAINUF010000001">
    <property type="protein sequence ID" value="KAJ8381335.1"/>
    <property type="molecule type" value="Genomic_DNA"/>
</dbReference>
<accession>A0A9Q1GBV5</accession>
<keyword evidence="3" id="KW-1185">Reference proteome</keyword>
<reference evidence="2" key="1">
    <citation type="journal article" date="2023" name="Science">
        <title>Genome structures resolve the early diversification of teleost fishes.</title>
        <authorList>
            <person name="Parey E."/>
            <person name="Louis A."/>
            <person name="Montfort J."/>
            <person name="Bouchez O."/>
            <person name="Roques C."/>
            <person name="Iampietro C."/>
            <person name="Lluch J."/>
            <person name="Castinel A."/>
            <person name="Donnadieu C."/>
            <person name="Desvignes T."/>
            <person name="Floi Bucao C."/>
            <person name="Jouanno E."/>
            <person name="Wen M."/>
            <person name="Mejri S."/>
            <person name="Dirks R."/>
            <person name="Jansen H."/>
            <person name="Henkel C."/>
            <person name="Chen W.J."/>
            <person name="Zahm M."/>
            <person name="Cabau C."/>
            <person name="Klopp C."/>
            <person name="Thompson A.W."/>
            <person name="Robinson-Rechavi M."/>
            <person name="Braasch I."/>
            <person name="Lecointre G."/>
            <person name="Bobe J."/>
            <person name="Postlethwait J.H."/>
            <person name="Berthelot C."/>
            <person name="Roest Crollius H."/>
            <person name="Guiguen Y."/>
        </authorList>
    </citation>
    <scope>NUCLEOTIDE SEQUENCE</scope>
    <source>
        <strain evidence="2">WJC10195</strain>
    </source>
</reference>
<organism evidence="2 3">
    <name type="scientific">Synaphobranchus kaupii</name>
    <name type="common">Kaup's arrowtooth eel</name>
    <dbReference type="NCBI Taxonomy" id="118154"/>
    <lineage>
        <taxon>Eukaryota</taxon>
        <taxon>Metazoa</taxon>
        <taxon>Chordata</taxon>
        <taxon>Craniata</taxon>
        <taxon>Vertebrata</taxon>
        <taxon>Euteleostomi</taxon>
        <taxon>Actinopterygii</taxon>
        <taxon>Neopterygii</taxon>
        <taxon>Teleostei</taxon>
        <taxon>Anguilliformes</taxon>
        <taxon>Synaphobranchidae</taxon>
        <taxon>Synaphobranchus</taxon>
    </lineage>
</organism>